<evidence type="ECO:0000256" key="9">
    <source>
        <dbReference type="ARBA" id="ARBA00023211"/>
    </source>
</evidence>
<feature type="domain" description="PPM-type phosphatase" evidence="11">
    <location>
        <begin position="41"/>
        <end position="340"/>
    </location>
</feature>
<evidence type="ECO:0000313" key="13">
    <source>
        <dbReference type="Proteomes" id="UP000886520"/>
    </source>
</evidence>
<evidence type="ECO:0000259" key="11">
    <source>
        <dbReference type="PROSITE" id="PS51746"/>
    </source>
</evidence>
<protein>
    <recommendedName>
        <fullName evidence="4">protein-serine/threonine phosphatase</fullName>
        <ecNumber evidence="4">3.1.3.16</ecNumber>
    </recommendedName>
</protein>
<evidence type="ECO:0000256" key="8">
    <source>
        <dbReference type="ARBA" id="ARBA00022912"/>
    </source>
</evidence>
<sequence>MPIGMFTACWKPMGRYGSQLIDGNQDALLWYKDLTQYTSGDFSIAVVQANQLLEDQSQVKVGPYGTLIGIYDGHGGPEASRFITNHLFPKIEGFAEEAGGMSAKVLKQAFSATEEEFLGLVDKNWHSKPRIASVGSCCLVGVLSTDNTLYIANLGDSRVVLGTVRQAKVEPVRLSKEHNAGNVEVREELKAQHPDDSHIVVLKQGVWRVKGIIQVSRSIGDVYLKKPEYNKDPRMARGGLSVSFKKPVLSAEPSLQERKLFPEDRFLIFASDGLWEHISDQEAVDIVQKYPRNGIAKRLVRAALQQAAKKREMRYSDLKKIEPGVRRYFHDDISVVVVYLDYNLMNMGGASPRPRSRKVSMDSVNAPLDIFSSDSFENMPVV</sequence>
<keyword evidence="5" id="KW-0479">Metal-binding</keyword>
<accession>A0A9D4UFM7</accession>
<dbReference type="FunFam" id="3.60.40.10:FF:000020">
    <property type="entry name" value="Probable protein phosphatase 2C 42"/>
    <property type="match status" value="1"/>
</dbReference>
<dbReference type="EMBL" id="JABFUD020000017">
    <property type="protein sequence ID" value="KAI5066930.1"/>
    <property type="molecule type" value="Genomic_DNA"/>
</dbReference>
<gene>
    <name evidence="12" type="ORF">GOP47_0017458</name>
</gene>
<evidence type="ECO:0000256" key="3">
    <source>
        <dbReference type="ARBA" id="ARBA00006702"/>
    </source>
</evidence>
<evidence type="ECO:0000256" key="10">
    <source>
        <dbReference type="RuleBase" id="RU003465"/>
    </source>
</evidence>
<dbReference type="GO" id="GO:0046872">
    <property type="term" value="F:metal ion binding"/>
    <property type="evidence" value="ECO:0007669"/>
    <property type="project" value="UniProtKB-KW"/>
</dbReference>
<comment type="cofactor">
    <cofactor evidence="1">
        <name>Mn(2+)</name>
        <dbReference type="ChEBI" id="CHEBI:29035"/>
    </cofactor>
</comment>
<dbReference type="Pfam" id="PF00481">
    <property type="entry name" value="PP2C"/>
    <property type="match status" value="1"/>
</dbReference>
<evidence type="ECO:0000256" key="6">
    <source>
        <dbReference type="ARBA" id="ARBA00022801"/>
    </source>
</evidence>
<dbReference type="SUPFAM" id="SSF81606">
    <property type="entry name" value="PP2C-like"/>
    <property type="match status" value="1"/>
</dbReference>
<dbReference type="AlphaFoldDB" id="A0A9D4UFM7"/>
<keyword evidence="8 10" id="KW-0904">Protein phosphatase</keyword>
<comment type="caution">
    <text evidence="12">The sequence shown here is derived from an EMBL/GenBank/DDBJ whole genome shotgun (WGS) entry which is preliminary data.</text>
</comment>
<evidence type="ECO:0000256" key="2">
    <source>
        <dbReference type="ARBA" id="ARBA00001946"/>
    </source>
</evidence>
<dbReference type="SMART" id="SM00332">
    <property type="entry name" value="PP2Cc"/>
    <property type="match status" value="1"/>
</dbReference>
<evidence type="ECO:0000256" key="4">
    <source>
        <dbReference type="ARBA" id="ARBA00013081"/>
    </source>
</evidence>
<dbReference type="CDD" id="cd00143">
    <property type="entry name" value="PP2Cc"/>
    <property type="match status" value="1"/>
</dbReference>
<dbReference type="PANTHER" id="PTHR47992">
    <property type="entry name" value="PROTEIN PHOSPHATASE"/>
    <property type="match status" value="1"/>
</dbReference>
<dbReference type="PROSITE" id="PS51746">
    <property type="entry name" value="PPM_2"/>
    <property type="match status" value="1"/>
</dbReference>
<dbReference type="InterPro" id="IPR036457">
    <property type="entry name" value="PPM-type-like_dom_sf"/>
</dbReference>
<dbReference type="InterPro" id="IPR015655">
    <property type="entry name" value="PP2C"/>
</dbReference>
<dbReference type="PROSITE" id="PS01032">
    <property type="entry name" value="PPM_1"/>
    <property type="match status" value="1"/>
</dbReference>
<evidence type="ECO:0000256" key="7">
    <source>
        <dbReference type="ARBA" id="ARBA00022842"/>
    </source>
</evidence>
<keyword evidence="13" id="KW-1185">Reference proteome</keyword>
<keyword evidence="6 10" id="KW-0378">Hydrolase</keyword>
<dbReference type="InterPro" id="IPR001932">
    <property type="entry name" value="PPM-type_phosphatase-like_dom"/>
</dbReference>
<proteinExistence type="inferred from homology"/>
<organism evidence="12 13">
    <name type="scientific">Adiantum capillus-veneris</name>
    <name type="common">Maidenhair fern</name>
    <dbReference type="NCBI Taxonomy" id="13818"/>
    <lineage>
        <taxon>Eukaryota</taxon>
        <taxon>Viridiplantae</taxon>
        <taxon>Streptophyta</taxon>
        <taxon>Embryophyta</taxon>
        <taxon>Tracheophyta</taxon>
        <taxon>Polypodiopsida</taxon>
        <taxon>Polypodiidae</taxon>
        <taxon>Polypodiales</taxon>
        <taxon>Pteridineae</taxon>
        <taxon>Pteridaceae</taxon>
        <taxon>Vittarioideae</taxon>
        <taxon>Adiantum</taxon>
    </lineage>
</organism>
<evidence type="ECO:0000313" key="12">
    <source>
        <dbReference type="EMBL" id="KAI5066930.1"/>
    </source>
</evidence>
<comment type="cofactor">
    <cofactor evidence="2">
        <name>Mg(2+)</name>
        <dbReference type="ChEBI" id="CHEBI:18420"/>
    </cofactor>
</comment>
<dbReference type="EC" id="3.1.3.16" evidence="4"/>
<keyword evidence="7" id="KW-0460">Magnesium</keyword>
<dbReference type="OrthoDB" id="420076at2759"/>
<reference evidence="12" key="1">
    <citation type="submission" date="2021-01" db="EMBL/GenBank/DDBJ databases">
        <title>Adiantum capillus-veneris genome.</title>
        <authorList>
            <person name="Fang Y."/>
            <person name="Liao Q."/>
        </authorList>
    </citation>
    <scope>NUCLEOTIDE SEQUENCE</scope>
    <source>
        <strain evidence="12">H3</strain>
        <tissue evidence="12">Leaf</tissue>
    </source>
</reference>
<keyword evidence="9" id="KW-0464">Manganese</keyword>
<evidence type="ECO:0000256" key="5">
    <source>
        <dbReference type="ARBA" id="ARBA00022723"/>
    </source>
</evidence>
<dbReference type="Gene3D" id="3.60.40.10">
    <property type="entry name" value="PPM-type phosphatase domain"/>
    <property type="match status" value="1"/>
</dbReference>
<evidence type="ECO:0000256" key="1">
    <source>
        <dbReference type="ARBA" id="ARBA00001936"/>
    </source>
</evidence>
<comment type="similarity">
    <text evidence="3 10">Belongs to the PP2C family.</text>
</comment>
<name>A0A9D4UFM7_ADICA</name>
<dbReference type="InterPro" id="IPR000222">
    <property type="entry name" value="PP2C_BS"/>
</dbReference>
<dbReference type="GO" id="GO:0004722">
    <property type="term" value="F:protein serine/threonine phosphatase activity"/>
    <property type="evidence" value="ECO:0007669"/>
    <property type="project" value="UniProtKB-EC"/>
</dbReference>
<dbReference type="Proteomes" id="UP000886520">
    <property type="component" value="Chromosome 17"/>
</dbReference>